<dbReference type="Pfam" id="PF03853">
    <property type="entry name" value="YjeF_N"/>
    <property type="match status" value="1"/>
</dbReference>
<evidence type="ECO:0000313" key="23">
    <source>
        <dbReference type="Proteomes" id="UP000253420"/>
    </source>
</evidence>
<evidence type="ECO:0000256" key="13">
    <source>
        <dbReference type="ARBA" id="ARBA00023268"/>
    </source>
</evidence>
<keyword evidence="23" id="KW-1185">Reference proteome</keyword>
<comment type="function">
    <text evidence="18">Catalyzes the epimerization of the S- and R-forms of NAD(P)HX, a damaged form of NAD(P)H that is a result of enzymatic or heat-dependent hydration. This is a prerequisite for the S-specific NAD(P)H-hydrate dehydratase to allow the repair of both epimers of NAD(P)HX.</text>
</comment>
<comment type="cofactor">
    <cofactor evidence="18 19">
        <name>K(+)</name>
        <dbReference type="ChEBI" id="CHEBI:29103"/>
    </cofactor>
    <text evidence="18 19">Binds 1 potassium ion per subunit.</text>
</comment>
<evidence type="ECO:0000256" key="7">
    <source>
        <dbReference type="ARBA" id="ARBA00022840"/>
    </source>
</evidence>
<feature type="binding site" evidence="18">
    <location>
        <begin position="122"/>
        <end position="128"/>
    </location>
    <ligand>
        <name>(6S)-NADPHX</name>
        <dbReference type="ChEBI" id="CHEBI:64076"/>
    </ligand>
</feature>
<keyword evidence="13" id="KW-0511">Multifunctional enzyme</keyword>
<comment type="function">
    <text evidence="14 19">Bifunctional enzyme that catalyzes the epimerization of the S- and R-forms of NAD(P)HX and the dehydration of the S-form of NAD(P)HX at the expense of ADP, which is converted to AMP. This allows the repair of both epimers of NAD(P)HX, a damaged form of NAD(P)H that is a result of enzymatic or heat-dependent hydration.</text>
</comment>
<evidence type="ECO:0000256" key="19">
    <source>
        <dbReference type="PIRNR" id="PIRNR017184"/>
    </source>
</evidence>
<feature type="binding site" evidence="17">
    <location>
        <position position="376"/>
    </location>
    <ligand>
        <name>(6S)-NADPHX</name>
        <dbReference type="ChEBI" id="CHEBI:64076"/>
    </ligand>
</feature>
<keyword evidence="11 18" id="KW-0413">Isomerase</keyword>
<feature type="binding site" evidence="17">
    <location>
        <position position="442"/>
    </location>
    <ligand>
        <name>AMP</name>
        <dbReference type="ChEBI" id="CHEBI:456215"/>
    </ligand>
</feature>
<dbReference type="GO" id="GO:0005524">
    <property type="term" value="F:ATP binding"/>
    <property type="evidence" value="ECO:0007669"/>
    <property type="project" value="UniProtKB-UniRule"/>
</dbReference>
<comment type="catalytic activity">
    <reaction evidence="15 17 19">
        <text>(6S)-NADHX + ADP = AMP + phosphate + NADH + H(+)</text>
        <dbReference type="Rhea" id="RHEA:32223"/>
        <dbReference type="ChEBI" id="CHEBI:15378"/>
        <dbReference type="ChEBI" id="CHEBI:43474"/>
        <dbReference type="ChEBI" id="CHEBI:57945"/>
        <dbReference type="ChEBI" id="CHEBI:64074"/>
        <dbReference type="ChEBI" id="CHEBI:456215"/>
        <dbReference type="ChEBI" id="CHEBI:456216"/>
        <dbReference type="EC" id="4.2.1.136"/>
    </reaction>
</comment>
<dbReference type="InterPro" id="IPR030677">
    <property type="entry name" value="Nnr"/>
</dbReference>
<evidence type="ECO:0000256" key="12">
    <source>
        <dbReference type="ARBA" id="ARBA00023239"/>
    </source>
</evidence>
<evidence type="ECO:0000256" key="6">
    <source>
        <dbReference type="ARBA" id="ARBA00022741"/>
    </source>
</evidence>
<keyword evidence="10 17" id="KW-0520">NAD</keyword>
<dbReference type="SUPFAM" id="SSF64153">
    <property type="entry name" value="YjeF N-terminal domain-like"/>
    <property type="match status" value="1"/>
</dbReference>
<comment type="subunit">
    <text evidence="17">Homotetramer.</text>
</comment>
<gene>
    <name evidence="17" type="primary">nnrD</name>
    <name evidence="18" type="synonym">nnrE</name>
    <name evidence="22" type="ORF">DUT91_08045</name>
</gene>
<dbReference type="PROSITE" id="PS51385">
    <property type="entry name" value="YJEF_N"/>
    <property type="match status" value="1"/>
</dbReference>
<dbReference type="InterPro" id="IPR004443">
    <property type="entry name" value="YjeF_N_dom"/>
</dbReference>
<feature type="domain" description="YjeF N-terminal" evidence="21">
    <location>
        <begin position="10"/>
        <end position="208"/>
    </location>
</feature>
<dbReference type="Gene3D" id="3.40.50.10260">
    <property type="entry name" value="YjeF N-terminal domain"/>
    <property type="match status" value="1"/>
</dbReference>
<comment type="similarity">
    <text evidence="4 19">In the C-terminal section; belongs to the NnrD/CARKD family.</text>
</comment>
<evidence type="ECO:0000259" key="20">
    <source>
        <dbReference type="PROSITE" id="PS51383"/>
    </source>
</evidence>
<dbReference type="PROSITE" id="PS01050">
    <property type="entry name" value="YJEF_C_2"/>
    <property type="match status" value="1"/>
</dbReference>
<accession>A0A368K4Y7</accession>
<comment type="function">
    <text evidence="17">Catalyzes the dehydration of the S-form of NAD(P)HX at the expense of ADP, which is converted to AMP. Together with NAD(P)HX epimerase, which catalyzes the epimerization of the S- and R-forms, the enzyme allows the repair of both epimers of NAD(P)HX, a damaged form of NAD(P)H that is a result of enzymatic or heat-dependent hydration.</text>
</comment>
<keyword evidence="8 17" id="KW-0521">NADP</keyword>
<dbReference type="PIRSF" id="PIRSF017184">
    <property type="entry name" value="Nnr"/>
    <property type="match status" value="1"/>
</dbReference>
<dbReference type="PROSITE" id="PS51383">
    <property type="entry name" value="YJEF_C_3"/>
    <property type="match status" value="1"/>
</dbReference>
<dbReference type="CDD" id="cd01171">
    <property type="entry name" value="YXKO-related"/>
    <property type="match status" value="1"/>
</dbReference>
<dbReference type="GO" id="GO:0046496">
    <property type="term" value="P:nicotinamide nucleotide metabolic process"/>
    <property type="evidence" value="ECO:0007669"/>
    <property type="project" value="UniProtKB-UniRule"/>
</dbReference>
<dbReference type="InterPro" id="IPR029056">
    <property type="entry name" value="Ribokinase-like"/>
</dbReference>
<comment type="catalytic activity">
    <reaction evidence="1 18 19">
        <text>(6R)-NADHX = (6S)-NADHX</text>
        <dbReference type="Rhea" id="RHEA:32215"/>
        <dbReference type="ChEBI" id="CHEBI:64074"/>
        <dbReference type="ChEBI" id="CHEBI:64075"/>
        <dbReference type="EC" id="5.1.99.6"/>
    </reaction>
</comment>
<evidence type="ECO:0000256" key="5">
    <source>
        <dbReference type="ARBA" id="ARBA00022723"/>
    </source>
</evidence>
<evidence type="ECO:0000256" key="18">
    <source>
        <dbReference type="HAMAP-Rule" id="MF_01966"/>
    </source>
</evidence>
<feature type="binding site" evidence="17">
    <location>
        <begin position="413"/>
        <end position="417"/>
    </location>
    <ligand>
        <name>AMP</name>
        <dbReference type="ChEBI" id="CHEBI:456215"/>
    </ligand>
</feature>
<dbReference type="GO" id="GO:0046872">
    <property type="term" value="F:metal ion binding"/>
    <property type="evidence" value="ECO:0007669"/>
    <property type="project" value="UniProtKB-UniRule"/>
</dbReference>
<dbReference type="GO" id="GO:0052855">
    <property type="term" value="F:ADP-dependent NAD(P)H-hydrate dehydratase activity"/>
    <property type="evidence" value="ECO:0007669"/>
    <property type="project" value="UniProtKB-UniRule"/>
</dbReference>
<dbReference type="InterPro" id="IPR017953">
    <property type="entry name" value="Carbohydrate_kinase_pred_CS"/>
</dbReference>
<evidence type="ECO:0000256" key="1">
    <source>
        <dbReference type="ARBA" id="ARBA00000013"/>
    </source>
</evidence>
<dbReference type="InterPro" id="IPR000631">
    <property type="entry name" value="CARKD"/>
</dbReference>
<name>A0A368K4Y7_9HYPH</name>
<protein>
    <recommendedName>
        <fullName evidence="19">Bifunctional NAD(P)H-hydrate repair enzyme</fullName>
    </recommendedName>
    <alternativeName>
        <fullName evidence="19">Nicotinamide nucleotide repair protein</fullName>
    </alternativeName>
    <domain>
        <recommendedName>
            <fullName evidence="19">ADP-dependent (S)-NAD(P)H-hydrate dehydratase</fullName>
            <ecNumber evidence="19">4.2.1.136</ecNumber>
        </recommendedName>
        <alternativeName>
            <fullName evidence="19">ADP-dependent NAD(P)HX dehydratase</fullName>
        </alternativeName>
    </domain>
    <domain>
        <recommendedName>
            <fullName evidence="19">NAD(P)H-hydrate epimerase</fullName>
            <ecNumber evidence="19">5.1.99.6</ecNumber>
        </recommendedName>
    </domain>
</protein>
<comment type="caution">
    <text evidence="18">Lacks conserved residue(s) required for the propagation of feature annotation.</text>
</comment>
<evidence type="ECO:0000256" key="16">
    <source>
        <dbReference type="ARBA" id="ARBA00049209"/>
    </source>
</evidence>
<dbReference type="EC" id="4.2.1.136" evidence="19"/>
<comment type="similarity">
    <text evidence="18">Belongs to the NnrE/AIBP family.</text>
</comment>
<dbReference type="Gene3D" id="3.40.1190.20">
    <property type="match status" value="1"/>
</dbReference>
<dbReference type="RefSeq" id="WP_114439865.1">
    <property type="nucleotide sequence ID" value="NZ_QOZG01000003.1"/>
</dbReference>
<sequence length="500" mass="52030">MHELLTPMEMGEADRLAIAAGPCDGYALMRNAGAVIAQAVLSRFPDAGRIAILCGPGNNGGDGYVVAKLLEEAGLDVACFRNHAPREGSDALLAAADYHGPVHLLDNFTPGDFELVIDALYGAGLSRPIDGIERLIVEAVNASGMPVVAVDLPSGVSGASGAVLGAAFEAMLTVTFFRKKPGHVLQPGRDRCGEIVVADIGIRENVLDAITPQCFENTPYLWLRAFPTLSNDTHKYRRGHVAVFSGGPTATGAARLSARAAARIGAGAVTVLSPPDALLVNAAHLTSIMLRKTESVADAVDFIRDRKVFSAVLGPGFGDAARICALVPALLDRHQTGEAFKGLVLDADALTAFEDNPHMLFDAAGKHVDALVLTPHEGEFQRLFGSIGVDPTLSKLEKARAAARRANAVIIYKGPDTVIAAPDGRVAINTNATPLLATAGSGDVLAGMVAGMLAQGMPAFEAATAAVWLHADAAKRFGPGLIAEDLPEMLPEVLVGLGLN</sequence>
<feature type="binding site" evidence="18">
    <location>
        <position position="59"/>
    </location>
    <ligand>
        <name>K(+)</name>
        <dbReference type="ChEBI" id="CHEBI:29103"/>
    </ligand>
</feature>
<comment type="similarity">
    <text evidence="17">Belongs to the NnrD/CARKD family.</text>
</comment>
<dbReference type="HAMAP" id="MF_01965">
    <property type="entry name" value="NADHX_dehydratase"/>
    <property type="match status" value="1"/>
</dbReference>
<keyword evidence="6 17" id="KW-0547">Nucleotide-binding</keyword>
<evidence type="ECO:0000259" key="21">
    <source>
        <dbReference type="PROSITE" id="PS51385"/>
    </source>
</evidence>
<comment type="catalytic activity">
    <reaction evidence="2 18 19">
        <text>(6R)-NADPHX = (6S)-NADPHX</text>
        <dbReference type="Rhea" id="RHEA:32227"/>
        <dbReference type="ChEBI" id="CHEBI:64076"/>
        <dbReference type="ChEBI" id="CHEBI:64077"/>
        <dbReference type="EC" id="5.1.99.6"/>
    </reaction>
</comment>
<keyword evidence="7 17" id="KW-0067">ATP-binding</keyword>
<organism evidence="22 23">
    <name type="scientific">Phyllobacterium salinisoli</name>
    <dbReference type="NCBI Taxonomy" id="1899321"/>
    <lineage>
        <taxon>Bacteria</taxon>
        <taxon>Pseudomonadati</taxon>
        <taxon>Pseudomonadota</taxon>
        <taxon>Alphaproteobacteria</taxon>
        <taxon>Hyphomicrobiales</taxon>
        <taxon>Phyllobacteriaceae</taxon>
        <taxon>Phyllobacterium</taxon>
    </lineage>
</organism>
<feature type="binding site" evidence="18">
    <location>
        <begin position="58"/>
        <end position="62"/>
    </location>
    <ligand>
        <name>(6S)-NADPHX</name>
        <dbReference type="ChEBI" id="CHEBI:64076"/>
    </ligand>
</feature>
<dbReference type="GO" id="GO:0110051">
    <property type="term" value="P:metabolite repair"/>
    <property type="evidence" value="ECO:0007669"/>
    <property type="project" value="TreeGrafter"/>
</dbReference>
<evidence type="ECO:0000256" key="8">
    <source>
        <dbReference type="ARBA" id="ARBA00022857"/>
    </source>
</evidence>
<dbReference type="EC" id="5.1.99.6" evidence="19"/>
<dbReference type="Proteomes" id="UP000253420">
    <property type="component" value="Unassembled WGS sequence"/>
</dbReference>
<evidence type="ECO:0000313" key="22">
    <source>
        <dbReference type="EMBL" id="RCS24244.1"/>
    </source>
</evidence>
<keyword evidence="9 18" id="KW-0630">Potassium</keyword>
<evidence type="ECO:0000256" key="10">
    <source>
        <dbReference type="ARBA" id="ARBA00023027"/>
    </source>
</evidence>
<keyword evidence="12 17" id="KW-0456">Lyase</keyword>
<dbReference type="EMBL" id="QOZG01000003">
    <property type="protein sequence ID" value="RCS24244.1"/>
    <property type="molecule type" value="Genomic_DNA"/>
</dbReference>
<dbReference type="InterPro" id="IPR036652">
    <property type="entry name" value="YjeF_N_dom_sf"/>
</dbReference>
<comment type="catalytic activity">
    <reaction evidence="16 17 19">
        <text>(6S)-NADPHX + ADP = AMP + phosphate + NADPH + H(+)</text>
        <dbReference type="Rhea" id="RHEA:32235"/>
        <dbReference type="ChEBI" id="CHEBI:15378"/>
        <dbReference type="ChEBI" id="CHEBI:43474"/>
        <dbReference type="ChEBI" id="CHEBI:57783"/>
        <dbReference type="ChEBI" id="CHEBI:64076"/>
        <dbReference type="ChEBI" id="CHEBI:456215"/>
        <dbReference type="ChEBI" id="CHEBI:456216"/>
        <dbReference type="EC" id="4.2.1.136"/>
    </reaction>
</comment>
<dbReference type="OrthoDB" id="9806925at2"/>
<dbReference type="AlphaFoldDB" id="A0A368K4Y7"/>
<dbReference type="NCBIfam" id="TIGR00197">
    <property type="entry name" value="yjeF_nterm"/>
    <property type="match status" value="1"/>
</dbReference>
<dbReference type="SUPFAM" id="SSF53613">
    <property type="entry name" value="Ribokinase-like"/>
    <property type="match status" value="1"/>
</dbReference>
<feature type="binding site" evidence="18">
    <location>
        <position position="118"/>
    </location>
    <ligand>
        <name>K(+)</name>
        <dbReference type="ChEBI" id="CHEBI:29103"/>
    </ligand>
</feature>
<feature type="binding site" evidence="17">
    <location>
        <position position="316"/>
    </location>
    <ligand>
        <name>(6S)-NADPHX</name>
        <dbReference type="ChEBI" id="CHEBI:64076"/>
    </ligand>
</feature>
<evidence type="ECO:0000256" key="2">
    <source>
        <dbReference type="ARBA" id="ARBA00000909"/>
    </source>
</evidence>
<feature type="binding site" evidence="17">
    <location>
        <position position="443"/>
    </location>
    <ligand>
        <name>(6S)-NADPHX</name>
        <dbReference type="ChEBI" id="CHEBI:64076"/>
    </ligand>
</feature>
<comment type="cofactor">
    <cofactor evidence="17">
        <name>Mg(2+)</name>
        <dbReference type="ChEBI" id="CHEBI:18420"/>
    </cofactor>
</comment>
<feature type="binding site" evidence="17">
    <location>
        <position position="253"/>
    </location>
    <ligand>
        <name>(6S)-NADPHX</name>
        <dbReference type="ChEBI" id="CHEBI:64076"/>
    </ligand>
</feature>
<dbReference type="PANTHER" id="PTHR12592">
    <property type="entry name" value="ATP-DEPENDENT (S)-NAD(P)H-HYDRATE DEHYDRATASE FAMILY MEMBER"/>
    <property type="match status" value="1"/>
</dbReference>
<comment type="similarity">
    <text evidence="3 19">In the N-terminal section; belongs to the NnrE/AIBP family.</text>
</comment>
<dbReference type="PANTHER" id="PTHR12592:SF0">
    <property type="entry name" value="ATP-DEPENDENT (S)-NAD(P)H-HYDRATE DEHYDRATASE"/>
    <property type="match status" value="1"/>
</dbReference>
<comment type="caution">
    <text evidence="22">The sequence shown here is derived from an EMBL/GenBank/DDBJ whole genome shotgun (WGS) entry which is preliminary data.</text>
</comment>
<keyword evidence="5 18" id="KW-0479">Metal-binding</keyword>
<feature type="binding site" evidence="18">
    <location>
        <position position="151"/>
    </location>
    <ligand>
        <name>(6S)-NADPHX</name>
        <dbReference type="ChEBI" id="CHEBI:64076"/>
    </ligand>
</feature>
<proteinExistence type="inferred from homology"/>
<feature type="domain" description="YjeF C-terminal" evidence="20">
    <location>
        <begin position="218"/>
        <end position="497"/>
    </location>
</feature>
<evidence type="ECO:0000256" key="15">
    <source>
        <dbReference type="ARBA" id="ARBA00048238"/>
    </source>
</evidence>
<evidence type="ECO:0000256" key="17">
    <source>
        <dbReference type="HAMAP-Rule" id="MF_01965"/>
    </source>
</evidence>
<evidence type="ECO:0000256" key="14">
    <source>
        <dbReference type="ARBA" id="ARBA00025153"/>
    </source>
</evidence>
<dbReference type="HAMAP" id="MF_01966">
    <property type="entry name" value="NADHX_epimerase"/>
    <property type="match status" value="1"/>
</dbReference>
<evidence type="ECO:0000256" key="4">
    <source>
        <dbReference type="ARBA" id="ARBA00009524"/>
    </source>
</evidence>
<feature type="binding site" evidence="18">
    <location>
        <position position="154"/>
    </location>
    <ligand>
        <name>K(+)</name>
        <dbReference type="ChEBI" id="CHEBI:29103"/>
    </ligand>
</feature>
<reference evidence="22 23" key="1">
    <citation type="submission" date="2018-07" db="EMBL/GenBank/DDBJ databases">
        <title>The draft genome of Phyllobacterium salinisoli.</title>
        <authorList>
            <person name="Liu L."/>
            <person name="Li L."/>
            <person name="Zhang X."/>
            <person name="Liang L."/>
        </authorList>
    </citation>
    <scope>NUCLEOTIDE SEQUENCE [LARGE SCALE GENOMIC DNA]</scope>
    <source>
        <strain evidence="22 23">LLAN61</strain>
    </source>
</reference>
<dbReference type="Pfam" id="PF01256">
    <property type="entry name" value="Carb_kinase"/>
    <property type="match status" value="1"/>
</dbReference>
<dbReference type="GO" id="GO:0052856">
    <property type="term" value="F:NAD(P)HX epimerase activity"/>
    <property type="evidence" value="ECO:0007669"/>
    <property type="project" value="UniProtKB-UniRule"/>
</dbReference>
<evidence type="ECO:0000256" key="3">
    <source>
        <dbReference type="ARBA" id="ARBA00006001"/>
    </source>
</evidence>
<evidence type="ECO:0000256" key="11">
    <source>
        <dbReference type="ARBA" id="ARBA00023235"/>
    </source>
</evidence>
<dbReference type="NCBIfam" id="TIGR00196">
    <property type="entry name" value="yjeF_cterm"/>
    <property type="match status" value="1"/>
</dbReference>
<evidence type="ECO:0000256" key="9">
    <source>
        <dbReference type="ARBA" id="ARBA00022958"/>
    </source>
</evidence>